<feature type="transmembrane region" description="Helical" evidence="1">
    <location>
        <begin position="21"/>
        <end position="43"/>
    </location>
</feature>
<dbReference type="AlphaFoldDB" id="A0A0A1YEI3"/>
<sequence length="79" mass="8340">MSMSAAQSSAFQAAGGFPPTASYALFVGFAVAITFLWGAWAIYSTYRGWATGNLDRSIAAPAAIRVLVLCMILTLFVLS</sequence>
<dbReference type="eggNOG" id="ENOG5032RJK">
    <property type="taxonomic scope" value="Bacteria"/>
</dbReference>
<protein>
    <submittedName>
        <fullName evidence="2">Conjugal transfer protein</fullName>
    </submittedName>
</protein>
<dbReference type="Proteomes" id="UP000030063">
    <property type="component" value="Unassembled WGS sequence"/>
</dbReference>
<keyword evidence="1" id="KW-0812">Transmembrane</keyword>
<reference evidence="2 3" key="1">
    <citation type="journal article" date="2014" name="Genome Announc.">
        <title>Draft Genome Sequence of Petroleum Oil-Degrading Marine Bacterium Pseudomonas taeanensis Strain MS-3, Isolated from a Crude Oil-Contaminated Seashore.</title>
        <authorList>
            <person name="Lee S.Y."/>
            <person name="Kim S.H."/>
            <person name="Lee D.G."/>
            <person name="Shin S."/>
            <person name="Yun S.H."/>
            <person name="Choi C.W."/>
            <person name="Chung Y.H."/>
            <person name="Choi J.S."/>
            <person name="Kahng H.Y."/>
            <person name="Kim S.I."/>
        </authorList>
    </citation>
    <scope>NUCLEOTIDE SEQUENCE [LARGE SCALE GENOMIC DNA]</scope>
    <source>
        <strain evidence="2 3">MS-3</strain>
    </source>
</reference>
<keyword evidence="1" id="KW-0472">Membrane</keyword>
<dbReference type="NCBIfam" id="TIGR03758">
    <property type="entry name" value="conj_TIGR03758"/>
    <property type="match status" value="1"/>
</dbReference>
<evidence type="ECO:0000313" key="2">
    <source>
        <dbReference type="EMBL" id="KFX67363.1"/>
    </source>
</evidence>
<organism evidence="2 3">
    <name type="scientific">Pseudomonas taeanensis MS-3</name>
    <dbReference type="NCBI Taxonomy" id="1395571"/>
    <lineage>
        <taxon>Bacteria</taxon>
        <taxon>Pseudomonadati</taxon>
        <taxon>Pseudomonadota</taxon>
        <taxon>Gammaproteobacteria</taxon>
        <taxon>Pseudomonadales</taxon>
        <taxon>Pseudomonadaceae</taxon>
        <taxon>Pseudomonas</taxon>
    </lineage>
</organism>
<evidence type="ECO:0000313" key="3">
    <source>
        <dbReference type="Proteomes" id="UP000030063"/>
    </source>
</evidence>
<dbReference type="OrthoDB" id="6905768at2"/>
<keyword evidence="1" id="KW-1133">Transmembrane helix</keyword>
<dbReference type="Pfam" id="PF11660">
    <property type="entry name" value="DUF3262"/>
    <property type="match status" value="1"/>
</dbReference>
<proteinExistence type="predicted"/>
<feature type="transmembrane region" description="Helical" evidence="1">
    <location>
        <begin position="58"/>
        <end position="78"/>
    </location>
</feature>
<dbReference type="RefSeq" id="WP_025167821.1">
    <property type="nucleotide sequence ID" value="NZ_AWSQ01000012.1"/>
</dbReference>
<name>A0A0A1YEI3_9PSED</name>
<evidence type="ECO:0000256" key="1">
    <source>
        <dbReference type="SAM" id="Phobius"/>
    </source>
</evidence>
<dbReference type="InterPro" id="IPR021676">
    <property type="entry name" value="DUF3262"/>
</dbReference>
<dbReference type="STRING" id="1395571.TMS3_0124565"/>
<comment type="caution">
    <text evidence="2">The sequence shown here is derived from an EMBL/GenBank/DDBJ whole genome shotgun (WGS) entry which is preliminary data.</text>
</comment>
<dbReference type="EMBL" id="AWSQ01000012">
    <property type="protein sequence ID" value="KFX67363.1"/>
    <property type="molecule type" value="Genomic_DNA"/>
</dbReference>
<keyword evidence="3" id="KW-1185">Reference proteome</keyword>
<accession>A0A0A1YEI3</accession>
<gene>
    <name evidence="2" type="ORF">TMS3_0124565</name>
</gene>